<sequence>MVELNIIDIWFLHIIYCILPTPIRNYCVGKEYKPAKDKSPRSSCICSYVGIMSTMRLTCMRILRGGGLMILRERIGWLSSGAKPEVLASRLACRKHCVQKRERKTTTEPSVKIKWSPTFCHFLFSSFFALPFQPPPLPSPSLSTTPLPSPSPSLLLPPLPSLSPSPSPSLSPPPLLSLQLSSIPMGSIDQYMG</sequence>
<accession>A0ABD2AMS9</accession>
<feature type="region of interest" description="Disordered" evidence="1">
    <location>
        <begin position="139"/>
        <end position="173"/>
    </location>
</feature>
<dbReference type="Proteomes" id="UP001607303">
    <property type="component" value="Unassembled WGS sequence"/>
</dbReference>
<evidence type="ECO:0000313" key="3">
    <source>
        <dbReference type="Proteomes" id="UP001607303"/>
    </source>
</evidence>
<proteinExistence type="predicted"/>
<protein>
    <submittedName>
        <fullName evidence="2">Uncharacterized protein</fullName>
    </submittedName>
</protein>
<comment type="caution">
    <text evidence="2">The sequence shown here is derived from an EMBL/GenBank/DDBJ whole genome shotgun (WGS) entry which is preliminary data.</text>
</comment>
<gene>
    <name evidence="2" type="ORF">V1477_020734</name>
</gene>
<feature type="compositionally biased region" description="Pro residues" evidence="1">
    <location>
        <begin position="147"/>
        <end position="173"/>
    </location>
</feature>
<reference evidence="2 3" key="1">
    <citation type="journal article" date="2024" name="Ann. Entomol. Soc. Am.">
        <title>Genomic analyses of the southern and eastern yellowjacket wasps (Hymenoptera: Vespidae) reveal evolutionary signatures of social life.</title>
        <authorList>
            <person name="Catto M.A."/>
            <person name="Caine P.B."/>
            <person name="Orr S.E."/>
            <person name="Hunt B.G."/>
            <person name="Goodisman M.A.D."/>
        </authorList>
    </citation>
    <scope>NUCLEOTIDE SEQUENCE [LARGE SCALE GENOMIC DNA]</scope>
    <source>
        <strain evidence="2">232</strain>
        <tissue evidence="2">Head and thorax</tissue>
    </source>
</reference>
<evidence type="ECO:0000313" key="2">
    <source>
        <dbReference type="EMBL" id="KAL2721914.1"/>
    </source>
</evidence>
<dbReference type="EMBL" id="JAYRBN010000116">
    <property type="protein sequence ID" value="KAL2721914.1"/>
    <property type="molecule type" value="Genomic_DNA"/>
</dbReference>
<organism evidence="2 3">
    <name type="scientific">Vespula maculifrons</name>
    <name type="common">Eastern yellow jacket</name>
    <name type="synonym">Wasp</name>
    <dbReference type="NCBI Taxonomy" id="7453"/>
    <lineage>
        <taxon>Eukaryota</taxon>
        <taxon>Metazoa</taxon>
        <taxon>Ecdysozoa</taxon>
        <taxon>Arthropoda</taxon>
        <taxon>Hexapoda</taxon>
        <taxon>Insecta</taxon>
        <taxon>Pterygota</taxon>
        <taxon>Neoptera</taxon>
        <taxon>Endopterygota</taxon>
        <taxon>Hymenoptera</taxon>
        <taxon>Apocrita</taxon>
        <taxon>Aculeata</taxon>
        <taxon>Vespoidea</taxon>
        <taxon>Vespidae</taxon>
        <taxon>Vespinae</taxon>
        <taxon>Vespula</taxon>
    </lineage>
</organism>
<name>A0ABD2AMS9_VESMC</name>
<evidence type="ECO:0000256" key="1">
    <source>
        <dbReference type="SAM" id="MobiDB-lite"/>
    </source>
</evidence>
<keyword evidence="3" id="KW-1185">Reference proteome</keyword>
<dbReference type="AlphaFoldDB" id="A0ABD2AMS9"/>